<comment type="caution">
    <text evidence="1">The sequence shown here is derived from an EMBL/GenBank/DDBJ whole genome shotgun (WGS) entry which is preliminary data.</text>
</comment>
<proteinExistence type="predicted"/>
<reference evidence="1" key="1">
    <citation type="submission" date="2022-02" db="EMBL/GenBank/DDBJ databases">
        <authorList>
            <person name="Henning P.M."/>
            <person name="McCubbin A.G."/>
            <person name="Shore J.S."/>
        </authorList>
    </citation>
    <scope>NUCLEOTIDE SEQUENCE</scope>
    <source>
        <strain evidence="1">F60SS</strain>
        <tissue evidence="1">Leaves</tissue>
    </source>
</reference>
<dbReference type="EMBL" id="JAKUCV010001856">
    <property type="protein sequence ID" value="KAJ4844819.1"/>
    <property type="molecule type" value="Genomic_DNA"/>
</dbReference>
<name>A0A9Q0G756_9ROSI</name>
<sequence length="92" mass="10909">MANDFPEYKDSCIYLTDPLIPSSPCHRCGYSAIAIFDLEDGLVKSWCEYYGCEWLLPTWHPEMLRPERKKKKFHYWVRRVLGLPCGDQMNTF</sequence>
<dbReference type="AlphaFoldDB" id="A0A9Q0G756"/>
<keyword evidence="2" id="KW-1185">Reference proteome</keyword>
<accession>A0A9Q0G756</accession>
<gene>
    <name evidence="1" type="ORF">Tsubulata_037114</name>
</gene>
<dbReference type="Proteomes" id="UP001141552">
    <property type="component" value="Unassembled WGS sequence"/>
</dbReference>
<organism evidence="1 2">
    <name type="scientific">Turnera subulata</name>
    <dbReference type="NCBI Taxonomy" id="218843"/>
    <lineage>
        <taxon>Eukaryota</taxon>
        <taxon>Viridiplantae</taxon>
        <taxon>Streptophyta</taxon>
        <taxon>Embryophyta</taxon>
        <taxon>Tracheophyta</taxon>
        <taxon>Spermatophyta</taxon>
        <taxon>Magnoliopsida</taxon>
        <taxon>eudicotyledons</taxon>
        <taxon>Gunneridae</taxon>
        <taxon>Pentapetalae</taxon>
        <taxon>rosids</taxon>
        <taxon>fabids</taxon>
        <taxon>Malpighiales</taxon>
        <taxon>Passifloraceae</taxon>
        <taxon>Turnera</taxon>
    </lineage>
</organism>
<evidence type="ECO:0000313" key="1">
    <source>
        <dbReference type="EMBL" id="KAJ4844819.1"/>
    </source>
</evidence>
<evidence type="ECO:0000313" key="2">
    <source>
        <dbReference type="Proteomes" id="UP001141552"/>
    </source>
</evidence>
<protein>
    <submittedName>
        <fullName evidence="1">Uncharacterized protein</fullName>
    </submittedName>
</protein>
<reference evidence="1" key="2">
    <citation type="journal article" date="2023" name="Plants (Basel)">
        <title>Annotation of the Turnera subulata (Passifloraceae) Draft Genome Reveals the S-Locus Evolved after the Divergence of Turneroideae from Passifloroideae in a Stepwise Manner.</title>
        <authorList>
            <person name="Henning P.M."/>
            <person name="Roalson E.H."/>
            <person name="Mir W."/>
            <person name="McCubbin A.G."/>
            <person name="Shore J.S."/>
        </authorList>
    </citation>
    <scope>NUCLEOTIDE SEQUENCE</scope>
    <source>
        <strain evidence="1">F60SS</strain>
    </source>
</reference>